<comment type="caution">
    <text evidence="1">The sequence shown here is derived from an EMBL/GenBank/DDBJ whole genome shotgun (WGS) entry which is preliminary data.</text>
</comment>
<dbReference type="AlphaFoldDB" id="A0A437LV77"/>
<dbReference type="Proteomes" id="UP000282957">
    <property type="component" value="Unassembled WGS sequence"/>
</dbReference>
<reference evidence="1 2" key="1">
    <citation type="submission" date="2019-01" db="EMBL/GenBank/DDBJ databases">
        <authorList>
            <person name="Chen W.-M."/>
        </authorList>
    </citation>
    <scope>NUCLEOTIDE SEQUENCE [LARGE SCALE GENOMIC DNA]</scope>
    <source>
        <strain evidence="1 2">CCP-6</strain>
    </source>
</reference>
<accession>A0A437LV77</accession>
<keyword evidence="2" id="KW-1185">Reference proteome</keyword>
<sequence length="98" mass="10488">MSTNAEMLEKLAKVAAEAQATTEVVRGVLAILCDLIPGREDALMALVKGEAVVMPRELSDDLINHPDHVAGPRAVRRTWDVLSVASPYAQPAREVQGG</sequence>
<evidence type="ECO:0000313" key="2">
    <source>
        <dbReference type="Proteomes" id="UP000282957"/>
    </source>
</evidence>
<evidence type="ECO:0000313" key="1">
    <source>
        <dbReference type="EMBL" id="RVT89268.1"/>
    </source>
</evidence>
<dbReference type="EMBL" id="SACL01000025">
    <property type="protein sequence ID" value="RVT89268.1"/>
    <property type="molecule type" value="Genomic_DNA"/>
</dbReference>
<organism evidence="1 2">
    <name type="scientific">Rhodovarius crocodyli</name>
    <dbReference type="NCBI Taxonomy" id="1979269"/>
    <lineage>
        <taxon>Bacteria</taxon>
        <taxon>Pseudomonadati</taxon>
        <taxon>Pseudomonadota</taxon>
        <taxon>Alphaproteobacteria</taxon>
        <taxon>Acetobacterales</taxon>
        <taxon>Roseomonadaceae</taxon>
        <taxon>Rhodovarius</taxon>
    </lineage>
</organism>
<dbReference type="RefSeq" id="WP_127790434.1">
    <property type="nucleotide sequence ID" value="NZ_SACL01000025.1"/>
</dbReference>
<gene>
    <name evidence="1" type="ORF">EOD42_25550</name>
</gene>
<protein>
    <submittedName>
        <fullName evidence="1">Uncharacterized protein</fullName>
    </submittedName>
</protein>
<name>A0A437LV77_9PROT</name>
<proteinExistence type="predicted"/>